<sequence length="97" mass="11426">MLLFSENKKYPLCIALMRKQYKPGMVHVSSVVRFCDISMSVLSITFLHSPAIYGCRVETYGPYSQDYMRSCFDFMFILTTDMDNVNDIIERYKNSFY</sequence>
<accession>A0A0D1L4I1</accession>
<evidence type="ECO:0000313" key="1">
    <source>
        <dbReference type="EMBL" id="KIU10586.1"/>
    </source>
</evidence>
<dbReference type="EMBL" id="JXBC01000004">
    <property type="protein sequence ID" value="KIU10586.1"/>
    <property type="molecule type" value="Genomic_DNA"/>
</dbReference>
<reference evidence="1 2" key="1">
    <citation type="submission" date="2014-12" db="EMBL/GenBank/DDBJ databases">
        <title>Comparative genome analysis of Bacillus coagulans HM-08, Clostridium butyricum HM-68, Bacillus subtilis HM-66 and Bacillus licheniformis BL-09.</title>
        <authorList>
            <person name="Zhang H."/>
        </authorList>
    </citation>
    <scope>NUCLEOTIDE SEQUENCE [LARGE SCALE GENOMIC DNA]</scope>
    <source>
        <strain evidence="1 2">HM-66</strain>
    </source>
</reference>
<dbReference type="AlphaFoldDB" id="A0A0D1L4I1"/>
<gene>
    <name evidence="1" type="ORF">SC09_Contig25orf00370</name>
</gene>
<protein>
    <submittedName>
        <fullName evidence="1">Uncharacterized protein</fullName>
    </submittedName>
</protein>
<dbReference type="PATRIC" id="fig|1423.173.peg.2697"/>
<proteinExistence type="predicted"/>
<dbReference type="Proteomes" id="UP000032247">
    <property type="component" value="Unassembled WGS sequence"/>
</dbReference>
<evidence type="ECO:0000313" key="2">
    <source>
        <dbReference type="Proteomes" id="UP000032247"/>
    </source>
</evidence>
<organism evidence="1 2">
    <name type="scientific">Bacillus subtilis</name>
    <dbReference type="NCBI Taxonomy" id="1423"/>
    <lineage>
        <taxon>Bacteria</taxon>
        <taxon>Bacillati</taxon>
        <taxon>Bacillota</taxon>
        <taxon>Bacilli</taxon>
        <taxon>Bacillales</taxon>
        <taxon>Bacillaceae</taxon>
        <taxon>Bacillus</taxon>
    </lineage>
</organism>
<comment type="caution">
    <text evidence="1">The sequence shown here is derived from an EMBL/GenBank/DDBJ whole genome shotgun (WGS) entry which is preliminary data.</text>
</comment>
<name>A0A0D1L4I1_BACIU</name>